<evidence type="ECO:0000256" key="7">
    <source>
        <dbReference type="ARBA" id="ARBA00023016"/>
    </source>
</evidence>
<dbReference type="EMBL" id="DVGK01000096">
    <property type="protein sequence ID" value="HIR13936.1"/>
    <property type="molecule type" value="Genomic_DNA"/>
</dbReference>
<evidence type="ECO:0000256" key="5">
    <source>
        <dbReference type="ARBA" id="ARBA00022801"/>
    </source>
</evidence>
<evidence type="ECO:0000256" key="6">
    <source>
        <dbReference type="ARBA" id="ARBA00022884"/>
    </source>
</evidence>
<comment type="caution">
    <text evidence="8">The sequence shown here is derived from an EMBL/GenBank/DDBJ whole genome shotgun (WGS) entry which is preliminary data.</text>
</comment>
<dbReference type="GO" id="GO:0004519">
    <property type="term" value="F:endonuclease activity"/>
    <property type="evidence" value="ECO:0007669"/>
    <property type="project" value="UniProtKB-KW"/>
</dbReference>
<accession>A0A9D1D9J4</accession>
<dbReference type="Gene3D" id="3.30.920.30">
    <property type="entry name" value="Hypothetical protein"/>
    <property type="match status" value="1"/>
</dbReference>
<proteinExistence type="inferred from homology"/>
<keyword evidence="3" id="KW-0540">Nuclease</keyword>
<dbReference type="Pfam" id="PF07927">
    <property type="entry name" value="HicA_toxin"/>
    <property type="match status" value="1"/>
</dbReference>
<dbReference type="InterPro" id="IPR038570">
    <property type="entry name" value="HicA_sf"/>
</dbReference>
<evidence type="ECO:0000256" key="4">
    <source>
        <dbReference type="ARBA" id="ARBA00022759"/>
    </source>
</evidence>
<organism evidence="8 9">
    <name type="scientific">Candidatus Choladousia intestinavium</name>
    <dbReference type="NCBI Taxonomy" id="2840727"/>
    <lineage>
        <taxon>Bacteria</taxon>
        <taxon>Bacillati</taxon>
        <taxon>Bacillota</taxon>
        <taxon>Clostridia</taxon>
        <taxon>Lachnospirales</taxon>
        <taxon>Lachnospiraceae</taxon>
        <taxon>Lachnospiraceae incertae sedis</taxon>
        <taxon>Candidatus Choladousia</taxon>
    </lineage>
</organism>
<name>A0A9D1D9J4_9FIRM</name>
<gene>
    <name evidence="8" type="ORF">IAB31_08445</name>
</gene>
<evidence type="ECO:0000256" key="3">
    <source>
        <dbReference type="ARBA" id="ARBA00022722"/>
    </source>
</evidence>
<dbReference type="GO" id="GO:0003729">
    <property type="term" value="F:mRNA binding"/>
    <property type="evidence" value="ECO:0007669"/>
    <property type="project" value="InterPro"/>
</dbReference>
<evidence type="ECO:0000256" key="1">
    <source>
        <dbReference type="ARBA" id="ARBA00006620"/>
    </source>
</evidence>
<evidence type="ECO:0000256" key="2">
    <source>
        <dbReference type="ARBA" id="ARBA00022649"/>
    </source>
</evidence>
<evidence type="ECO:0000313" key="9">
    <source>
        <dbReference type="Proteomes" id="UP000886757"/>
    </source>
</evidence>
<protein>
    <submittedName>
        <fullName evidence="8">Type II toxin-antitoxin system HicA family toxin</fullName>
    </submittedName>
</protein>
<keyword evidence="2" id="KW-1277">Toxin-antitoxin system</keyword>
<keyword evidence="4" id="KW-0255">Endonuclease</keyword>
<sequence length="61" mass="6873">MKASELVKLLKKNGCYLVEHGKEHDKWHSDITGKNFMIPRHGSKEIATGTANRILKDAGLR</sequence>
<evidence type="ECO:0000313" key="8">
    <source>
        <dbReference type="EMBL" id="HIR13936.1"/>
    </source>
</evidence>
<dbReference type="GO" id="GO:0016787">
    <property type="term" value="F:hydrolase activity"/>
    <property type="evidence" value="ECO:0007669"/>
    <property type="project" value="UniProtKB-KW"/>
</dbReference>
<dbReference type="Proteomes" id="UP000886757">
    <property type="component" value="Unassembled WGS sequence"/>
</dbReference>
<dbReference type="InterPro" id="IPR012933">
    <property type="entry name" value="HicA_mRNA_interferase"/>
</dbReference>
<reference evidence="8" key="2">
    <citation type="journal article" date="2021" name="PeerJ">
        <title>Extensive microbial diversity within the chicken gut microbiome revealed by metagenomics and culture.</title>
        <authorList>
            <person name="Gilroy R."/>
            <person name="Ravi A."/>
            <person name="Getino M."/>
            <person name="Pursley I."/>
            <person name="Horton D.L."/>
            <person name="Alikhan N.F."/>
            <person name="Baker D."/>
            <person name="Gharbi K."/>
            <person name="Hall N."/>
            <person name="Watson M."/>
            <person name="Adriaenssens E.M."/>
            <person name="Foster-Nyarko E."/>
            <person name="Jarju S."/>
            <person name="Secka A."/>
            <person name="Antonio M."/>
            <person name="Oren A."/>
            <person name="Chaudhuri R.R."/>
            <person name="La Ragione R."/>
            <person name="Hildebrand F."/>
            <person name="Pallen M.J."/>
        </authorList>
    </citation>
    <scope>NUCLEOTIDE SEQUENCE</scope>
    <source>
        <strain evidence="8">ChiSjej4B22-8148</strain>
    </source>
</reference>
<keyword evidence="6" id="KW-0694">RNA-binding</keyword>
<dbReference type="AlphaFoldDB" id="A0A9D1D9J4"/>
<dbReference type="SUPFAM" id="SSF54786">
    <property type="entry name" value="YcfA/nrd intein domain"/>
    <property type="match status" value="1"/>
</dbReference>
<keyword evidence="5" id="KW-0378">Hydrolase</keyword>
<comment type="similarity">
    <text evidence="1">Belongs to the HicA mRNA interferase family.</text>
</comment>
<reference evidence="8" key="1">
    <citation type="submission" date="2020-10" db="EMBL/GenBank/DDBJ databases">
        <authorList>
            <person name="Gilroy R."/>
        </authorList>
    </citation>
    <scope>NUCLEOTIDE SEQUENCE</scope>
    <source>
        <strain evidence="8">ChiSjej4B22-8148</strain>
    </source>
</reference>
<keyword evidence="7" id="KW-0346">Stress response</keyword>